<evidence type="ECO:0000259" key="14">
    <source>
        <dbReference type="Pfam" id="PF16916"/>
    </source>
</evidence>
<dbReference type="PANTHER" id="PTHR11562">
    <property type="entry name" value="CATION EFFLUX PROTEIN/ ZINC TRANSPORTER"/>
    <property type="match status" value="1"/>
</dbReference>
<keyword evidence="6" id="KW-0864">Zinc transport</keyword>
<accession>A0A8C3XJM3</accession>
<keyword evidence="6" id="KW-0862">Zinc</keyword>
<evidence type="ECO:0000256" key="1">
    <source>
        <dbReference type="ARBA" id="ARBA00004141"/>
    </source>
</evidence>
<comment type="similarity">
    <text evidence="2">Belongs to the cation diffusion facilitator (CDF) transporter (TC 2.A.4) family. SLC30A subfamily.</text>
</comment>
<keyword evidence="9 12" id="KW-0472">Membrane</keyword>
<evidence type="ECO:0000256" key="4">
    <source>
        <dbReference type="ARBA" id="ARBA00022449"/>
    </source>
</evidence>
<feature type="region of interest" description="Disordered" evidence="11">
    <location>
        <begin position="198"/>
        <end position="218"/>
    </location>
</feature>
<comment type="subcellular location">
    <subcellularLocation>
        <location evidence="1">Membrane</location>
        <topology evidence="1">Multi-pass membrane protein</topology>
    </subcellularLocation>
</comment>
<dbReference type="Ensembl" id="ENSCSRT00000003084.1">
    <property type="protein sequence ID" value="ENSCSRP00000002979.1"/>
    <property type="gene ID" value="ENSCSRG00000002259.1"/>
</dbReference>
<evidence type="ECO:0000256" key="2">
    <source>
        <dbReference type="ARBA" id="ARBA00008873"/>
    </source>
</evidence>
<dbReference type="GO" id="GO:0005385">
    <property type="term" value="F:zinc ion transmembrane transporter activity"/>
    <property type="evidence" value="ECO:0007669"/>
    <property type="project" value="TreeGrafter"/>
</dbReference>
<evidence type="ECO:0000256" key="5">
    <source>
        <dbReference type="ARBA" id="ARBA00022692"/>
    </source>
</evidence>
<evidence type="ECO:0000256" key="6">
    <source>
        <dbReference type="ARBA" id="ARBA00022906"/>
    </source>
</evidence>
<keyword evidence="4" id="KW-0050">Antiport</keyword>
<reference evidence="15" key="1">
    <citation type="submission" date="2025-08" db="UniProtKB">
        <authorList>
            <consortium name="Ensembl"/>
        </authorList>
    </citation>
    <scope>IDENTIFICATION</scope>
</reference>
<dbReference type="InterPro" id="IPR002524">
    <property type="entry name" value="Cation_efflux"/>
</dbReference>
<organism evidence="15 16">
    <name type="scientific">Chelydra serpentina</name>
    <name type="common">Snapping turtle</name>
    <name type="synonym">Testudo serpentina</name>
    <dbReference type="NCBI Taxonomy" id="8475"/>
    <lineage>
        <taxon>Eukaryota</taxon>
        <taxon>Metazoa</taxon>
        <taxon>Chordata</taxon>
        <taxon>Craniata</taxon>
        <taxon>Vertebrata</taxon>
        <taxon>Euteleostomi</taxon>
        <taxon>Archelosauria</taxon>
        <taxon>Testudinata</taxon>
        <taxon>Testudines</taxon>
        <taxon>Cryptodira</taxon>
        <taxon>Durocryptodira</taxon>
        <taxon>Americhelydia</taxon>
        <taxon>Chelydroidea</taxon>
        <taxon>Chelydridae</taxon>
        <taxon>Chelydra</taxon>
    </lineage>
</organism>
<protein>
    <submittedName>
        <fullName evidence="15">Solute carrier family 30 member 4</fullName>
    </submittedName>
</protein>
<keyword evidence="3" id="KW-0813">Transport</keyword>
<evidence type="ECO:0000313" key="16">
    <source>
        <dbReference type="Proteomes" id="UP000694403"/>
    </source>
</evidence>
<evidence type="ECO:0000256" key="9">
    <source>
        <dbReference type="ARBA" id="ARBA00023136"/>
    </source>
</evidence>
<evidence type="ECO:0000259" key="13">
    <source>
        <dbReference type="Pfam" id="PF01545"/>
    </source>
</evidence>
<evidence type="ECO:0000256" key="10">
    <source>
        <dbReference type="ARBA" id="ARBA00048349"/>
    </source>
</evidence>
<sequence>MAQSRVWNSIKSMLRKNDDPLFLNDSSAFDFSDEVGEEDFPRFNKLRVVVSDDTSDAAPDRPVNGAHLGLQSDDDSLLDRDIALRSTQTSSPRTDPCSNCSKRRELTKEKKVKKRLTLAAVLYLFFMIGELIEVLSALVSVLLVYILMVVFLYEAVQRTIHMDYEINGDIMLITAAVGVAVNLIMGFLLNQSDHLHSHSHSQLPASNTPNSAHGHGQGHSSLAVRAAFVHAVGDLVQSIGVLVAAYIIRFKPEYKIADPICTYIFSILVVFTTVRIIWDTGVIILEGVPKHLNVDRIKEELMKIEDVYSIEDLNVWSLTAGKTTAIVQLQLVPGSSHKWEEVQSKARHLLLNTFGMYKCSVQLQSYKHEVNKTCASCQSSSA</sequence>
<evidence type="ECO:0000256" key="11">
    <source>
        <dbReference type="SAM" id="MobiDB-lite"/>
    </source>
</evidence>
<dbReference type="GO" id="GO:0010043">
    <property type="term" value="P:response to zinc ion"/>
    <property type="evidence" value="ECO:0007669"/>
    <property type="project" value="TreeGrafter"/>
</dbReference>
<proteinExistence type="inferred from homology"/>
<dbReference type="InterPro" id="IPR050681">
    <property type="entry name" value="CDF/SLC30A"/>
</dbReference>
<dbReference type="InterPro" id="IPR027470">
    <property type="entry name" value="Cation_efflux_CTD"/>
</dbReference>
<evidence type="ECO:0000256" key="3">
    <source>
        <dbReference type="ARBA" id="ARBA00022448"/>
    </source>
</evidence>
<evidence type="ECO:0000313" key="15">
    <source>
        <dbReference type="Ensembl" id="ENSCSRP00000002979.1"/>
    </source>
</evidence>
<feature type="transmembrane region" description="Helical" evidence="12">
    <location>
        <begin position="260"/>
        <end position="278"/>
    </location>
</feature>
<feature type="transmembrane region" description="Helical" evidence="12">
    <location>
        <begin position="168"/>
        <end position="189"/>
    </location>
</feature>
<comment type="catalytic activity">
    <reaction evidence="10">
        <text>Zn(2+)(in) + 2 H(+)(out) = Zn(2+)(out) + 2 H(+)(in)</text>
        <dbReference type="Rhea" id="RHEA:72627"/>
        <dbReference type="ChEBI" id="CHEBI:15378"/>
        <dbReference type="ChEBI" id="CHEBI:29105"/>
    </reaction>
</comment>
<evidence type="ECO:0000256" key="12">
    <source>
        <dbReference type="SAM" id="Phobius"/>
    </source>
</evidence>
<dbReference type="Pfam" id="PF16916">
    <property type="entry name" value="ZT_dimer"/>
    <property type="match status" value="1"/>
</dbReference>
<dbReference type="Proteomes" id="UP000694403">
    <property type="component" value="Unplaced"/>
</dbReference>
<feature type="domain" description="Cation efflux protein transmembrane" evidence="13">
    <location>
        <begin position="132"/>
        <end position="285"/>
    </location>
</feature>
<reference evidence="15" key="2">
    <citation type="submission" date="2025-09" db="UniProtKB">
        <authorList>
            <consortium name="Ensembl"/>
        </authorList>
    </citation>
    <scope>IDENTIFICATION</scope>
</reference>
<dbReference type="InterPro" id="IPR058533">
    <property type="entry name" value="Cation_efflux_TM"/>
</dbReference>
<keyword evidence="8" id="KW-0406">Ion transport</keyword>
<dbReference type="AlphaFoldDB" id="A0A8C3XJM3"/>
<dbReference type="Pfam" id="PF01545">
    <property type="entry name" value="Cation_efflux"/>
    <property type="match status" value="1"/>
</dbReference>
<dbReference type="GO" id="GO:0005886">
    <property type="term" value="C:plasma membrane"/>
    <property type="evidence" value="ECO:0007669"/>
    <property type="project" value="TreeGrafter"/>
</dbReference>
<dbReference type="NCBIfam" id="TIGR01297">
    <property type="entry name" value="CDF"/>
    <property type="match status" value="1"/>
</dbReference>
<feature type="domain" description="Cation efflux protein cytoplasmic" evidence="14">
    <location>
        <begin position="289"/>
        <end position="364"/>
    </location>
</feature>
<dbReference type="GO" id="GO:0015297">
    <property type="term" value="F:antiporter activity"/>
    <property type="evidence" value="ECO:0007669"/>
    <property type="project" value="UniProtKB-KW"/>
</dbReference>
<dbReference type="PANTHER" id="PTHR11562:SF27">
    <property type="entry name" value="PROTON-COUPLED ZINC ANTIPORTER SLC30A4-RELATED"/>
    <property type="match status" value="1"/>
</dbReference>
<evidence type="ECO:0000256" key="8">
    <source>
        <dbReference type="ARBA" id="ARBA00023065"/>
    </source>
</evidence>
<feature type="transmembrane region" description="Helical" evidence="12">
    <location>
        <begin position="227"/>
        <end position="248"/>
    </location>
</feature>
<keyword evidence="5 12" id="KW-0812">Transmembrane</keyword>
<feature type="transmembrane region" description="Helical" evidence="12">
    <location>
        <begin position="135"/>
        <end position="156"/>
    </location>
</feature>
<keyword evidence="7 12" id="KW-1133">Transmembrane helix</keyword>
<dbReference type="Gene3D" id="1.20.1510.10">
    <property type="entry name" value="Cation efflux protein transmembrane domain"/>
    <property type="match status" value="1"/>
</dbReference>
<name>A0A8C3XJM3_CHESE</name>
<dbReference type="InterPro" id="IPR027469">
    <property type="entry name" value="Cation_efflux_TMD_sf"/>
</dbReference>
<dbReference type="SUPFAM" id="SSF161111">
    <property type="entry name" value="Cation efflux protein transmembrane domain-like"/>
    <property type="match status" value="1"/>
</dbReference>
<evidence type="ECO:0000256" key="7">
    <source>
        <dbReference type="ARBA" id="ARBA00022989"/>
    </source>
</evidence>
<keyword evidence="16" id="KW-1185">Reference proteome</keyword>